<feature type="non-terminal residue" evidence="2">
    <location>
        <position position="469"/>
    </location>
</feature>
<evidence type="ECO:0000256" key="1">
    <source>
        <dbReference type="SAM" id="Coils"/>
    </source>
</evidence>
<feature type="coiled-coil region" evidence="1">
    <location>
        <begin position="116"/>
        <end position="175"/>
    </location>
</feature>
<accession>A0A813KRA0</accession>
<organism evidence="2 3">
    <name type="scientific">Polarella glacialis</name>
    <name type="common">Dinoflagellate</name>
    <dbReference type="NCBI Taxonomy" id="89957"/>
    <lineage>
        <taxon>Eukaryota</taxon>
        <taxon>Sar</taxon>
        <taxon>Alveolata</taxon>
        <taxon>Dinophyceae</taxon>
        <taxon>Suessiales</taxon>
        <taxon>Suessiaceae</taxon>
        <taxon>Polarella</taxon>
    </lineage>
</organism>
<evidence type="ECO:0008006" key="4">
    <source>
        <dbReference type="Google" id="ProtNLM"/>
    </source>
</evidence>
<evidence type="ECO:0000313" key="2">
    <source>
        <dbReference type="EMBL" id="CAE8711127.1"/>
    </source>
</evidence>
<comment type="caution">
    <text evidence="2">The sequence shown here is derived from an EMBL/GenBank/DDBJ whole genome shotgun (WGS) entry which is preliminary data.</text>
</comment>
<reference evidence="2" key="1">
    <citation type="submission" date="2021-02" db="EMBL/GenBank/DDBJ databases">
        <authorList>
            <person name="Dougan E. K."/>
            <person name="Rhodes N."/>
            <person name="Thang M."/>
            <person name="Chan C."/>
        </authorList>
    </citation>
    <scope>NUCLEOTIDE SEQUENCE</scope>
</reference>
<dbReference type="EMBL" id="CAJNNW010032114">
    <property type="protein sequence ID" value="CAE8711127.1"/>
    <property type="molecule type" value="Genomic_DNA"/>
</dbReference>
<evidence type="ECO:0000313" key="3">
    <source>
        <dbReference type="Proteomes" id="UP000626109"/>
    </source>
</evidence>
<protein>
    <recommendedName>
        <fullName evidence="4">Centrosomal protein of 70 kDa</fullName>
    </recommendedName>
</protein>
<keyword evidence="1" id="KW-0175">Coiled coil</keyword>
<dbReference type="AlphaFoldDB" id="A0A813KRA0"/>
<proteinExistence type="predicted"/>
<name>A0A813KRA0_POLGL</name>
<gene>
    <name evidence="2" type="ORF">PGLA2088_LOCUS36328</name>
</gene>
<dbReference type="Proteomes" id="UP000626109">
    <property type="component" value="Unassembled WGS sequence"/>
</dbReference>
<sequence>LRGRLEHALAEDAKRQEREKAVLTKPLRRRSAVSSRSEESLLEAAVAHRAKAETSQAEAASLTKQVHVLSFRLEEADEKIRRLEAEKSHRATVSRAPPALLEGCIPEQAEASALSLRTSVEELAQERELRARAQEQILLLQERHVAEVRALSTSLRKAEDESEKLRTEFRSAARQPTSSELRWQQEALRLRDDLAEVRKAWKAVDSRGLMQRDKELRKLGLDAKALEESVPKSDLVSILLEVCRLLRASDFGEIVSKVSACLARNPPAPQPPPQPALEELGQGVLDALKDLDGLSAAPAPAEALVRLRSLCASEAGARQLRLSVREVSLSSAAPGGASPASEAWPEVARQLQLPEGATQEDCRRRLCEVHTEAALLASLSAALKCSRPGDEPLKRVEALVRLCDERVAAQRIVDALQKLLHVDELTEVLPALKEVLDVAALRRKMVRSACNATAAARSQPAAPLAGAGA</sequence>